<dbReference type="EMBL" id="WRPA01000003">
    <property type="protein sequence ID" value="MXR68072.1"/>
    <property type="molecule type" value="Genomic_DNA"/>
</dbReference>
<sequence>MDSSVFKDLSQSEFMEFGPALIAQLGKLQGQFIRGDDVLLPLCRVLADSSGAESVMILSHRLLACDEMPADVTCWCRDSMRYITLWRQVKDWPMLDGQRGAHLWQRFVVWPIEGQDVNIFFYRPSKGWLSFLTSYQPFIADSVSGMLQQQCQDWQQSRNAQIIKSIDTQMYQSIVSNSEDMIVVASREKGMAPVIMYANAAATAISQYPRSQLIGKSIELFFGDQDEQAQELLEAIELRLEFTGELVCSTATGEKVILHTHLIALNEQYEDGSLFTLVGRDITEQKLMQNTMARTQKMQAMGQLVGGVAHDFNNILGVLKGNLELMELKGKDDSIARYLATALKACQRGTDLTRRLLQFSRQEQFSAQSLQVNEVLQSLEELLEKSLTTQVSLNIQPQPSMRDICVDRGDLEDALINLVLNAKDAMHGEGQITIATGEQYLSGYLPGVGNTVSTDNRDYVWVSVSDQGGGIPDKLLDKIFEPFFTTKDKSKGTGLGLSMVYGFVKRSNGYMSIMHTGAEGTEIRLWFPAIKPVERQIERQRSPMAYPRVARPIKVLIVDDEPDLLEVLCDYCQMMGMEVLAYTDPLLVREQFRGGIDSIDLIISDLLMPGGINGYELVTDLSVHRTIPVLLISGYVGDVGISSREDLPFQVLQKPFDIHAFVHGLEEVGVEFLQGGLR</sequence>
<dbReference type="PROSITE" id="PS50109">
    <property type="entry name" value="HIS_KIN"/>
    <property type="match status" value="1"/>
</dbReference>
<proteinExistence type="predicted"/>
<evidence type="ECO:0000259" key="7">
    <source>
        <dbReference type="PROSITE" id="PS50112"/>
    </source>
</evidence>
<gene>
    <name evidence="8" type="ORF">GNT65_05205</name>
</gene>
<dbReference type="InterPro" id="IPR001789">
    <property type="entry name" value="Sig_transdc_resp-reg_receiver"/>
</dbReference>
<evidence type="ECO:0000256" key="2">
    <source>
        <dbReference type="ARBA" id="ARBA00012438"/>
    </source>
</evidence>
<evidence type="ECO:0000313" key="8">
    <source>
        <dbReference type="EMBL" id="MXR68072.1"/>
    </source>
</evidence>
<dbReference type="CDD" id="cd00130">
    <property type="entry name" value="PAS"/>
    <property type="match status" value="1"/>
</dbReference>
<dbReference type="SMART" id="SM00388">
    <property type="entry name" value="HisKA"/>
    <property type="match status" value="1"/>
</dbReference>
<dbReference type="InterPro" id="IPR011006">
    <property type="entry name" value="CheY-like_superfamily"/>
</dbReference>
<keyword evidence="3 4" id="KW-0597">Phosphoprotein</keyword>
<dbReference type="AlphaFoldDB" id="A0A6L7HUT0"/>
<dbReference type="InterPro" id="IPR036097">
    <property type="entry name" value="HisK_dim/P_sf"/>
</dbReference>
<dbReference type="GO" id="GO:0000155">
    <property type="term" value="F:phosphorelay sensor kinase activity"/>
    <property type="evidence" value="ECO:0007669"/>
    <property type="project" value="InterPro"/>
</dbReference>
<dbReference type="InterPro" id="IPR005467">
    <property type="entry name" value="His_kinase_dom"/>
</dbReference>
<dbReference type="InterPro" id="IPR035965">
    <property type="entry name" value="PAS-like_dom_sf"/>
</dbReference>
<feature type="domain" description="Response regulatory" evidence="6">
    <location>
        <begin position="554"/>
        <end position="669"/>
    </location>
</feature>
<dbReference type="Gene3D" id="3.40.50.2300">
    <property type="match status" value="1"/>
</dbReference>
<dbReference type="PANTHER" id="PTHR43065:SF49">
    <property type="entry name" value="HISTIDINE KINASE"/>
    <property type="match status" value="1"/>
</dbReference>
<dbReference type="Pfam" id="PF00512">
    <property type="entry name" value="HisKA"/>
    <property type="match status" value="1"/>
</dbReference>
<name>A0A6L7HUT0_9GAMM</name>
<evidence type="ECO:0000256" key="3">
    <source>
        <dbReference type="ARBA" id="ARBA00022553"/>
    </source>
</evidence>
<protein>
    <recommendedName>
        <fullName evidence="2">histidine kinase</fullName>
        <ecNumber evidence="2">2.7.13.3</ecNumber>
    </recommendedName>
</protein>
<dbReference type="PANTHER" id="PTHR43065">
    <property type="entry name" value="SENSOR HISTIDINE KINASE"/>
    <property type="match status" value="1"/>
</dbReference>
<dbReference type="SUPFAM" id="SSF52172">
    <property type="entry name" value="CheY-like"/>
    <property type="match status" value="1"/>
</dbReference>
<dbReference type="Pfam" id="PF13426">
    <property type="entry name" value="PAS_9"/>
    <property type="match status" value="1"/>
</dbReference>
<dbReference type="SUPFAM" id="SSF55785">
    <property type="entry name" value="PYP-like sensor domain (PAS domain)"/>
    <property type="match status" value="1"/>
</dbReference>
<evidence type="ECO:0000259" key="5">
    <source>
        <dbReference type="PROSITE" id="PS50109"/>
    </source>
</evidence>
<evidence type="ECO:0000256" key="4">
    <source>
        <dbReference type="PROSITE-ProRule" id="PRU00169"/>
    </source>
</evidence>
<dbReference type="SUPFAM" id="SSF47384">
    <property type="entry name" value="Homodimeric domain of signal transducing histidine kinase"/>
    <property type="match status" value="1"/>
</dbReference>
<feature type="domain" description="PAS" evidence="7">
    <location>
        <begin position="167"/>
        <end position="234"/>
    </location>
</feature>
<accession>A0A6L7HUT0</accession>
<organism evidence="8 9">
    <name type="scientific">Shewanella insulae</name>
    <dbReference type="NCBI Taxonomy" id="2681496"/>
    <lineage>
        <taxon>Bacteria</taxon>
        <taxon>Pseudomonadati</taxon>
        <taxon>Pseudomonadota</taxon>
        <taxon>Gammaproteobacteria</taxon>
        <taxon>Alteromonadales</taxon>
        <taxon>Shewanellaceae</taxon>
        <taxon>Shewanella</taxon>
    </lineage>
</organism>
<feature type="domain" description="Histidine kinase" evidence="5">
    <location>
        <begin position="307"/>
        <end position="531"/>
    </location>
</feature>
<dbReference type="SMART" id="SM00387">
    <property type="entry name" value="HATPase_c"/>
    <property type="match status" value="1"/>
</dbReference>
<dbReference type="PROSITE" id="PS50112">
    <property type="entry name" value="PAS"/>
    <property type="match status" value="1"/>
</dbReference>
<dbReference type="Proteomes" id="UP000474778">
    <property type="component" value="Unassembled WGS sequence"/>
</dbReference>
<dbReference type="SMART" id="SM00448">
    <property type="entry name" value="REC"/>
    <property type="match status" value="1"/>
</dbReference>
<comment type="caution">
    <text evidence="8">The sequence shown here is derived from an EMBL/GenBank/DDBJ whole genome shotgun (WGS) entry which is preliminary data.</text>
</comment>
<dbReference type="InterPro" id="IPR003661">
    <property type="entry name" value="HisK_dim/P_dom"/>
</dbReference>
<dbReference type="EC" id="2.7.13.3" evidence="2"/>
<dbReference type="SMART" id="SM00091">
    <property type="entry name" value="PAS"/>
    <property type="match status" value="1"/>
</dbReference>
<dbReference type="SUPFAM" id="SSF55874">
    <property type="entry name" value="ATPase domain of HSP90 chaperone/DNA topoisomerase II/histidine kinase"/>
    <property type="match status" value="1"/>
</dbReference>
<keyword evidence="9" id="KW-1185">Reference proteome</keyword>
<dbReference type="NCBIfam" id="TIGR00229">
    <property type="entry name" value="sensory_box"/>
    <property type="match status" value="1"/>
</dbReference>
<dbReference type="InterPro" id="IPR000014">
    <property type="entry name" value="PAS"/>
</dbReference>
<evidence type="ECO:0000313" key="9">
    <source>
        <dbReference type="Proteomes" id="UP000474778"/>
    </source>
</evidence>
<dbReference type="InterPro" id="IPR036890">
    <property type="entry name" value="HATPase_C_sf"/>
</dbReference>
<dbReference type="CDD" id="cd00082">
    <property type="entry name" value="HisKA"/>
    <property type="match status" value="1"/>
</dbReference>
<evidence type="ECO:0000256" key="1">
    <source>
        <dbReference type="ARBA" id="ARBA00000085"/>
    </source>
</evidence>
<evidence type="ECO:0000259" key="6">
    <source>
        <dbReference type="PROSITE" id="PS50110"/>
    </source>
</evidence>
<dbReference type="Gene3D" id="3.30.450.20">
    <property type="entry name" value="PAS domain"/>
    <property type="match status" value="1"/>
</dbReference>
<dbReference type="Pfam" id="PF00072">
    <property type="entry name" value="Response_reg"/>
    <property type="match status" value="1"/>
</dbReference>
<dbReference type="Gene3D" id="3.30.565.10">
    <property type="entry name" value="Histidine kinase-like ATPase, C-terminal domain"/>
    <property type="match status" value="1"/>
</dbReference>
<dbReference type="InterPro" id="IPR004358">
    <property type="entry name" value="Sig_transdc_His_kin-like_C"/>
</dbReference>
<reference evidence="8 9" key="1">
    <citation type="submission" date="2019-12" db="EMBL/GenBank/DDBJ databases">
        <title>Shewanella insulae sp. nov., isolated from a tidal flat.</title>
        <authorList>
            <person name="Yoon J.-H."/>
        </authorList>
    </citation>
    <scope>NUCLEOTIDE SEQUENCE [LARGE SCALE GENOMIC DNA]</scope>
    <source>
        <strain evidence="8 9">JBTF-M18</strain>
    </source>
</reference>
<comment type="catalytic activity">
    <reaction evidence="1">
        <text>ATP + protein L-histidine = ADP + protein N-phospho-L-histidine.</text>
        <dbReference type="EC" id="2.7.13.3"/>
    </reaction>
</comment>
<dbReference type="PRINTS" id="PR00344">
    <property type="entry name" value="BCTRLSENSOR"/>
</dbReference>
<dbReference type="Gene3D" id="1.10.287.130">
    <property type="match status" value="1"/>
</dbReference>
<dbReference type="Pfam" id="PF02518">
    <property type="entry name" value="HATPase_c"/>
    <property type="match status" value="1"/>
</dbReference>
<dbReference type="InterPro" id="IPR003594">
    <property type="entry name" value="HATPase_dom"/>
</dbReference>
<dbReference type="PROSITE" id="PS50110">
    <property type="entry name" value="RESPONSE_REGULATORY"/>
    <property type="match status" value="1"/>
</dbReference>
<feature type="modified residue" description="4-aspartylphosphate" evidence="4">
    <location>
        <position position="605"/>
    </location>
</feature>